<dbReference type="InterPro" id="IPR023214">
    <property type="entry name" value="HAD_sf"/>
</dbReference>
<dbReference type="EMBL" id="JAQGDS010000011">
    <property type="protein sequence ID" value="KAJ6256989.1"/>
    <property type="molecule type" value="Genomic_DNA"/>
</dbReference>
<evidence type="ECO:0000313" key="3">
    <source>
        <dbReference type="Proteomes" id="UP001221413"/>
    </source>
</evidence>
<dbReference type="FunFam" id="1.10.150.450:FF:000001">
    <property type="entry name" value="SDT1p Pyrimidine nucleotidase"/>
    <property type="match status" value="1"/>
</dbReference>
<dbReference type="Pfam" id="PF00702">
    <property type="entry name" value="Hydrolase"/>
    <property type="match status" value="1"/>
</dbReference>
<dbReference type="SUPFAM" id="SSF56784">
    <property type="entry name" value="HAD-like"/>
    <property type="match status" value="1"/>
</dbReference>
<protein>
    <recommendedName>
        <fullName evidence="4">Pyrimidine 5-nucleotidase</fullName>
    </recommendedName>
</protein>
<dbReference type="Proteomes" id="UP001221413">
    <property type="component" value="Unassembled WGS sequence"/>
</dbReference>
<gene>
    <name evidence="2" type="ORF">Dda_7872</name>
</gene>
<evidence type="ECO:0008006" key="4">
    <source>
        <dbReference type="Google" id="ProtNLM"/>
    </source>
</evidence>
<proteinExistence type="predicted"/>
<dbReference type="InterPro" id="IPR010237">
    <property type="entry name" value="Pyr-5-nucltdase"/>
</dbReference>
<dbReference type="SFLD" id="SFLDG01132">
    <property type="entry name" value="C1.5.3:_5'-Nucleotidase_Like"/>
    <property type="match status" value="1"/>
</dbReference>
<dbReference type="SFLD" id="SFLDG01129">
    <property type="entry name" value="C1.5:_HAD__Beta-PGM__Phosphata"/>
    <property type="match status" value="1"/>
</dbReference>
<evidence type="ECO:0000313" key="2">
    <source>
        <dbReference type="EMBL" id="KAJ6256989.1"/>
    </source>
</evidence>
<keyword evidence="3" id="KW-1185">Reference proteome</keyword>
<dbReference type="InterPro" id="IPR036412">
    <property type="entry name" value="HAD-like_sf"/>
</dbReference>
<organism evidence="2 3">
    <name type="scientific">Drechslerella dactyloides</name>
    <name type="common">Nematode-trapping fungus</name>
    <name type="synonym">Arthrobotrys dactyloides</name>
    <dbReference type="NCBI Taxonomy" id="74499"/>
    <lineage>
        <taxon>Eukaryota</taxon>
        <taxon>Fungi</taxon>
        <taxon>Dikarya</taxon>
        <taxon>Ascomycota</taxon>
        <taxon>Pezizomycotina</taxon>
        <taxon>Orbiliomycetes</taxon>
        <taxon>Orbiliales</taxon>
        <taxon>Orbiliaceae</taxon>
        <taxon>Drechslerella</taxon>
    </lineage>
</organism>
<reference evidence="2" key="1">
    <citation type="submission" date="2023-01" db="EMBL/GenBank/DDBJ databases">
        <title>The chitinases involved in constricting ring structure development in the nematode-trapping fungus Drechslerella dactyloides.</title>
        <authorList>
            <person name="Wang R."/>
            <person name="Zhang L."/>
            <person name="Tang P."/>
            <person name="Li S."/>
            <person name="Liang L."/>
        </authorList>
    </citation>
    <scope>NUCLEOTIDE SEQUENCE</scope>
    <source>
        <strain evidence="2">YMF1.00031</strain>
    </source>
</reference>
<accession>A0AAD6NG64</accession>
<dbReference type="PANTHER" id="PTHR47438:SF1">
    <property type="entry name" value="PHOSPHATE METABOLISM PROTEIN 8-RELATED"/>
    <property type="match status" value="1"/>
</dbReference>
<dbReference type="SFLD" id="SFLDS00003">
    <property type="entry name" value="Haloacid_Dehalogenase"/>
    <property type="match status" value="1"/>
</dbReference>
<dbReference type="Gene3D" id="1.10.150.450">
    <property type="match status" value="1"/>
</dbReference>
<name>A0AAD6NG64_DREDA</name>
<dbReference type="GO" id="GO:0006206">
    <property type="term" value="P:pyrimidine nucleobase metabolic process"/>
    <property type="evidence" value="ECO:0007669"/>
    <property type="project" value="TreeGrafter"/>
</dbReference>
<dbReference type="InterPro" id="IPR052791">
    <property type="entry name" value="SSM1_domain"/>
</dbReference>
<sequence length="284" mass="32548">MTLHQSALQLTHPSTPRKPSGYRFPASQYSVYTRLDRKDTAMASDALPSSSATDDRLVFFFDIDNCLYSRNLQIHDKMQVLIDDYFERHLSLSREDAAILHARYYQDYGLALDGLIRHHRIDALEYNREVDDALPLEDIIKPDPALRTLLESVDRSRVKLWLFTNAYVTHGKRVVKLLGIADLFEGITYCDYAAEEGLVCKPKVQAFEKAMREAAATDRAKCYFVDDSGKNCQGATDFGWTTAHYVEEGMHAAKKWKDAARYHIHRLEELQNVFPDLFKKDGSS</sequence>
<dbReference type="GO" id="GO:0009166">
    <property type="term" value="P:nucleotide catabolic process"/>
    <property type="evidence" value="ECO:0007669"/>
    <property type="project" value="TreeGrafter"/>
</dbReference>
<dbReference type="NCBIfam" id="TIGR01993">
    <property type="entry name" value="Pyr-5-nucltdase"/>
    <property type="match status" value="1"/>
</dbReference>
<feature type="compositionally biased region" description="Polar residues" evidence="1">
    <location>
        <begin position="1"/>
        <end position="14"/>
    </location>
</feature>
<evidence type="ECO:0000256" key="1">
    <source>
        <dbReference type="SAM" id="MobiDB-lite"/>
    </source>
</evidence>
<dbReference type="PANTHER" id="PTHR47438">
    <property type="entry name" value="PHOSPHATE METABOLISM PROTEIN 8-RELATED"/>
    <property type="match status" value="1"/>
</dbReference>
<dbReference type="AlphaFoldDB" id="A0AAD6NG64"/>
<dbReference type="Gene3D" id="3.40.50.1000">
    <property type="entry name" value="HAD superfamily/HAD-like"/>
    <property type="match status" value="1"/>
</dbReference>
<dbReference type="NCBIfam" id="TIGR01509">
    <property type="entry name" value="HAD-SF-IA-v3"/>
    <property type="match status" value="1"/>
</dbReference>
<comment type="caution">
    <text evidence="2">The sequence shown here is derived from an EMBL/GenBank/DDBJ whole genome shotgun (WGS) entry which is preliminary data.</text>
</comment>
<dbReference type="GO" id="GO:0008252">
    <property type="term" value="F:nucleotidase activity"/>
    <property type="evidence" value="ECO:0007669"/>
    <property type="project" value="TreeGrafter"/>
</dbReference>
<dbReference type="InterPro" id="IPR006439">
    <property type="entry name" value="HAD-SF_hydro_IA"/>
</dbReference>
<feature type="region of interest" description="Disordered" evidence="1">
    <location>
        <begin position="1"/>
        <end position="21"/>
    </location>
</feature>